<name>A0A8J3LDK6_9ACTN</name>
<dbReference type="Proteomes" id="UP000660339">
    <property type="component" value="Unassembled WGS sequence"/>
</dbReference>
<sequence>MLSHVVLMTFTDADDAAKAKDLLEGLVGVVPQVRTLQAHLDELHTPVSAHLCLITTHEDEADLRGYQEHPAHLELAQWLRPRLAARTVVDFSRAG</sequence>
<evidence type="ECO:0000313" key="3">
    <source>
        <dbReference type="Proteomes" id="UP000660339"/>
    </source>
</evidence>
<dbReference type="PANTHER" id="PTHR37832">
    <property type="entry name" value="BLL2683 PROTEIN"/>
    <property type="match status" value="1"/>
</dbReference>
<dbReference type="SMART" id="SM00886">
    <property type="entry name" value="Dabb"/>
    <property type="match status" value="1"/>
</dbReference>
<dbReference type="EMBL" id="BONJ01000002">
    <property type="protein sequence ID" value="GIG12610.1"/>
    <property type="molecule type" value="Genomic_DNA"/>
</dbReference>
<evidence type="ECO:0000313" key="2">
    <source>
        <dbReference type="EMBL" id="GIG12610.1"/>
    </source>
</evidence>
<organism evidence="2 3">
    <name type="scientific">Catellatospora methionotrophica</name>
    <dbReference type="NCBI Taxonomy" id="121620"/>
    <lineage>
        <taxon>Bacteria</taxon>
        <taxon>Bacillati</taxon>
        <taxon>Actinomycetota</taxon>
        <taxon>Actinomycetes</taxon>
        <taxon>Micromonosporales</taxon>
        <taxon>Micromonosporaceae</taxon>
        <taxon>Catellatospora</taxon>
    </lineage>
</organism>
<comment type="caution">
    <text evidence="2">The sequence shown here is derived from an EMBL/GenBank/DDBJ whole genome shotgun (WGS) entry which is preliminary data.</text>
</comment>
<evidence type="ECO:0000259" key="1">
    <source>
        <dbReference type="PROSITE" id="PS51502"/>
    </source>
</evidence>
<dbReference type="InterPro" id="IPR013097">
    <property type="entry name" value="Dabb"/>
</dbReference>
<dbReference type="RefSeq" id="WP_166388183.1">
    <property type="nucleotide sequence ID" value="NZ_BAAATT010000012.1"/>
</dbReference>
<dbReference type="PANTHER" id="PTHR37832:SF1">
    <property type="entry name" value="STRESS-RESPONSE A_B BARREL DOMAIN-CONTAINING PROTEIN"/>
    <property type="match status" value="1"/>
</dbReference>
<gene>
    <name evidence="2" type="ORF">Cme02nite_09420</name>
</gene>
<keyword evidence="3" id="KW-1185">Reference proteome</keyword>
<proteinExistence type="predicted"/>
<accession>A0A8J3LDK6</accession>
<dbReference type="SUPFAM" id="SSF54909">
    <property type="entry name" value="Dimeric alpha+beta barrel"/>
    <property type="match status" value="1"/>
</dbReference>
<dbReference type="Gene3D" id="3.30.70.100">
    <property type="match status" value="1"/>
</dbReference>
<dbReference type="Pfam" id="PF07876">
    <property type="entry name" value="Dabb"/>
    <property type="match status" value="1"/>
</dbReference>
<feature type="domain" description="Stress-response A/B barrel" evidence="1">
    <location>
        <begin position="2"/>
        <end position="91"/>
    </location>
</feature>
<dbReference type="InterPro" id="IPR011008">
    <property type="entry name" value="Dimeric_a/b-barrel"/>
</dbReference>
<dbReference type="PROSITE" id="PS51502">
    <property type="entry name" value="S_R_A_B_BARREL"/>
    <property type="match status" value="1"/>
</dbReference>
<dbReference type="AlphaFoldDB" id="A0A8J3LDK6"/>
<reference evidence="2" key="1">
    <citation type="submission" date="2021-01" db="EMBL/GenBank/DDBJ databases">
        <title>Whole genome shotgun sequence of Catellatospora methionotrophica NBRC 14553.</title>
        <authorList>
            <person name="Komaki H."/>
            <person name="Tamura T."/>
        </authorList>
    </citation>
    <scope>NUCLEOTIDE SEQUENCE</scope>
    <source>
        <strain evidence="2">NBRC 14553</strain>
    </source>
</reference>
<protein>
    <recommendedName>
        <fullName evidence="1">Stress-response A/B barrel domain-containing protein</fullName>
    </recommendedName>
</protein>